<dbReference type="PANTHER" id="PTHR24260:SF143">
    <property type="entry name" value="SERINE PROTEASE GD-LIKE PROTEIN"/>
    <property type="match status" value="1"/>
</dbReference>
<evidence type="ECO:0000313" key="4">
    <source>
        <dbReference type="Proteomes" id="UP000218209"/>
    </source>
</evidence>
<dbReference type="PANTHER" id="PTHR24260">
    <property type="match status" value="1"/>
</dbReference>
<accession>A0A1X6NPX5</accession>
<reference evidence="3 4" key="1">
    <citation type="submission" date="2017-03" db="EMBL/GenBank/DDBJ databases">
        <title>WGS assembly of Porphyra umbilicalis.</title>
        <authorList>
            <person name="Brawley S.H."/>
            <person name="Blouin N.A."/>
            <person name="Ficko-Blean E."/>
            <person name="Wheeler G.L."/>
            <person name="Lohr M."/>
            <person name="Goodson H.V."/>
            <person name="Jenkins J.W."/>
            <person name="Blaby-Haas C.E."/>
            <person name="Helliwell K.E."/>
            <person name="Chan C."/>
            <person name="Marriage T."/>
            <person name="Bhattacharya D."/>
            <person name="Klein A.S."/>
            <person name="Badis Y."/>
            <person name="Brodie J."/>
            <person name="Cao Y."/>
            <person name="Collen J."/>
            <person name="Dittami S.M."/>
            <person name="Gachon C.M."/>
            <person name="Green B.R."/>
            <person name="Karpowicz S."/>
            <person name="Kim J.W."/>
            <person name="Kudahl U."/>
            <person name="Lin S."/>
            <person name="Michel G."/>
            <person name="Mittag M."/>
            <person name="Olson B.J."/>
            <person name="Pangilinan J."/>
            <person name="Peng Y."/>
            <person name="Qiu H."/>
            <person name="Shu S."/>
            <person name="Singer J.T."/>
            <person name="Smith A.G."/>
            <person name="Sprecher B.N."/>
            <person name="Wagner V."/>
            <person name="Wang W."/>
            <person name="Wang Z.-Y."/>
            <person name="Yan J."/>
            <person name="Yarish C."/>
            <person name="Zoeuner-Riek S."/>
            <person name="Zhuang Y."/>
            <person name="Zou Y."/>
            <person name="Lindquist E.A."/>
            <person name="Grimwood J."/>
            <person name="Barry K."/>
            <person name="Rokhsar D.S."/>
            <person name="Schmutz J."/>
            <person name="Stiller J.W."/>
            <person name="Grossman A.R."/>
            <person name="Prochnik S.E."/>
        </authorList>
    </citation>
    <scope>NUCLEOTIDE SEQUENCE [LARGE SCALE GENOMIC DNA]</scope>
    <source>
        <strain evidence="3">4086291</strain>
    </source>
</reference>
<dbReference type="GO" id="GO:0006508">
    <property type="term" value="P:proteolysis"/>
    <property type="evidence" value="ECO:0007669"/>
    <property type="project" value="InterPro"/>
</dbReference>
<dbReference type="CDD" id="cd00190">
    <property type="entry name" value="Tryp_SPc"/>
    <property type="match status" value="1"/>
</dbReference>
<dbReference type="InterPro" id="IPR018114">
    <property type="entry name" value="TRYPSIN_HIS"/>
</dbReference>
<sequence length="369" mass="39879">MFRPGAPARLGTVPGRPYDAPPYRPRTVGETHWAARSCVTVAVLLASALAVAVTGAAARAVGVSSVFRYHPADVQQTWRPAMSSAVEGGALPAADGLPLVADRDAVDDAGELDGGSEHVLGGRALEWQEPMRFHIKLFRSGRSFNCGGTLITRRHVLTAAHCTANTNTTLRLGGLNLTEGLEVSFGRRIAHPEYNPATSRSDVAVIELSRELTPKEMTTNNLELVRLNRWPKVPAPGSKASLTGWGYRTEGLSGMVVKLVVKAQLTVIDMEKCSARYERMFLVSLAKDQELCAGLNGRRSCNGDSGGPLWSVDSSRGGKGFVQYGIVSTAVGSRSRPCDKTWPTIFMRTSYFYDWIAEAVGEQYKGQLL</sequence>
<evidence type="ECO:0000313" key="3">
    <source>
        <dbReference type="EMBL" id="OSX70699.1"/>
    </source>
</evidence>
<organism evidence="3 4">
    <name type="scientific">Porphyra umbilicalis</name>
    <name type="common">Purple laver</name>
    <name type="synonym">Red alga</name>
    <dbReference type="NCBI Taxonomy" id="2786"/>
    <lineage>
        <taxon>Eukaryota</taxon>
        <taxon>Rhodophyta</taxon>
        <taxon>Bangiophyceae</taxon>
        <taxon>Bangiales</taxon>
        <taxon>Bangiaceae</taxon>
        <taxon>Porphyra</taxon>
    </lineage>
</organism>
<name>A0A1X6NPX5_PORUM</name>
<proteinExistence type="predicted"/>
<evidence type="ECO:0000259" key="2">
    <source>
        <dbReference type="PROSITE" id="PS50240"/>
    </source>
</evidence>
<gene>
    <name evidence="3" type="ORF">BU14_0686s0001</name>
</gene>
<keyword evidence="4" id="KW-1185">Reference proteome</keyword>
<dbReference type="InterPro" id="IPR051333">
    <property type="entry name" value="CLIP_Serine_Protease"/>
</dbReference>
<dbReference type="SUPFAM" id="SSF50494">
    <property type="entry name" value="Trypsin-like serine proteases"/>
    <property type="match status" value="1"/>
</dbReference>
<dbReference type="GO" id="GO:0004252">
    <property type="term" value="F:serine-type endopeptidase activity"/>
    <property type="evidence" value="ECO:0007669"/>
    <property type="project" value="InterPro"/>
</dbReference>
<protein>
    <recommendedName>
        <fullName evidence="2">Peptidase S1 domain-containing protein</fullName>
    </recommendedName>
</protein>
<dbReference type="InterPro" id="IPR043504">
    <property type="entry name" value="Peptidase_S1_PA_chymotrypsin"/>
</dbReference>
<dbReference type="PROSITE" id="PS50240">
    <property type="entry name" value="TRYPSIN_DOM"/>
    <property type="match status" value="1"/>
</dbReference>
<dbReference type="Pfam" id="PF00089">
    <property type="entry name" value="Trypsin"/>
    <property type="match status" value="1"/>
</dbReference>
<feature type="domain" description="Peptidase S1" evidence="2">
    <location>
        <begin position="119"/>
        <end position="361"/>
    </location>
</feature>
<dbReference type="Proteomes" id="UP000218209">
    <property type="component" value="Unassembled WGS sequence"/>
</dbReference>
<dbReference type="OrthoDB" id="5565075at2759"/>
<dbReference type="Gene3D" id="2.40.10.10">
    <property type="entry name" value="Trypsin-like serine proteases"/>
    <property type="match status" value="1"/>
</dbReference>
<dbReference type="PRINTS" id="PR00722">
    <property type="entry name" value="CHYMOTRYPSIN"/>
</dbReference>
<dbReference type="InterPro" id="IPR001254">
    <property type="entry name" value="Trypsin_dom"/>
</dbReference>
<dbReference type="AlphaFoldDB" id="A0A1X6NPX5"/>
<evidence type="ECO:0000256" key="1">
    <source>
        <dbReference type="SAM" id="MobiDB-lite"/>
    </source>
</evidence>
<dbReference type="EMBL" id="KV919221">
    <property type="protein sequence ID" value="OSX70699.1"/>
    <property type="molecule type" value="Genomic_DNA"/>
</dbReference>
<dbReference type="InterPro" id="IPR001314">
    <property type="entry name" value="Peptidase_S1A"/>
</dbReference>
<dbReference type="PROSITE" id="PS00134">
    <property type="entry name" value="TRYPSIN_HIS"/>
    <property type="match status" value="1"/>
</dbReference>
<dbReference type="SMART" id="SM00020">
    <property type="entry name" value="Tryp_SPc"/>
    <property type="match status" value="1"/>
</dbReference>
<feature type="region of interest" description="Disordered" evidence="1">
    <location>
        <begin position="1"/>
        <end position="23"/>
    </location>
</feature>
<dbReference type="InterPro" id="IPR009003">
    <property type="entry name" value="Peptidase_S1_PA"/>
</dbReference>